<gene>
    <name evidence="5" type="ORF">HFQ381_LOCUS25070</name>
    <name evidence="4" type="ORF">QYT958_LOCUS1350</name>
    <name evidence="6" type="ORF">TOA249_LOCUS20999</name>
    <name evidence="3" type="ORF">TSG867_LOCUS9241</name>
    <name evidence="2" type="ORF">UJA718_LOCUS1191</name>
</gene>
<evidence type="ECO:0000313" key="2">
    <source>
        <dbReference type="EMBL" id="CAF4115364.1"/>
    </source>
</evidence>
<evidence type="ECO:0000313" key="8">
    <source>
        <dbReference type="Proteomes" id="UP000663873"/>
    </source>
</evidence>
<dbReference type="Proteomes" id="UP000663848">
    <property type="component" value="Unassembled WGS sequence"/>
</dbReference>
<evidence type="ECO:0000313" key="3">
    <source>
        <dbReference type="EMBL" id="CAF4346473.1"/>
    </source>
</evidence>
<dbReference type="Proteomes" id="UP000663862">
    <property type="component" value="Unassembled WGS sequence"/>
</dbReference>
<dbReference type="Gene3D" id="1.10.533.10">
    <property type="entry name" value="Death Domain, Fas"/>
    <property type="match status" value="1"/>
</dbReference>
<dbReference type="EMBL" id="CAJOBQ010000399">
    <property type="protein sequence ID" value="CAF4346473.1"/>
    <property type="molecule type" value="Genomic_DNA"/>
</dbReference>
<keyword evidence="8" id="KW-1185">Reference proteome</keyword>
<dbReference type="AlphaFoldDB" id="A0A820T400"/>
<organism evidence="4 7">
    <name type="scientific">Rotaria socialis</name>
    <dbReference type="NCBI Taxonomy" id="392032"/>
    <lineage>
        <taxon>Eukaryota</taxon>
        <taxon>Metazoa</taxon>
        <taxon>Spiralia</taxon>
        <taxon>Gnathifera</taxon>
        <taxon>Rotifera</taxon>
        <taxon>Eurotatoria</taxon>
        <taxon>Bdelloidea</taxon>
        <taxon>Philodinida</taxon>
        <taxon>Philodinidae</taxon>
        <taxon>Rotaria</taxon>
    </lineage>
</organism>
<accession>A0A820T400</accession>
<comment type="caution">
    <text evidence="4">The sequence shown here is derived from an EMBL/GenBank/DDBJ whole genome shotgun (WGS) entry which is preliminary data.</text>
</comment>
<dbReference type="Proteomes" id="UP000663851">
    <property type="component" value="Unassembled WGS sequence"/>
</dbReference>
<dbReference type="EMBL" id="CAJOBO010002745">
    <property type="protein sequence ID" value="CAF4466214.1"/>
    <property type="molecule type" value="Genomic_DNA"/>
</dbReference>
<protein>
    <recommendedName>
        <fullName evidence="1">DED domain-containing protein</fullName>
    </recommendedName>
</protein>
<name>A0A820T400_9BILA</name>
<evidence type="ECO:0000259" key="1">
    <source>
        <dbReference type="PROSITE" id="PS50168"/>
    </source>
</evidence>
<dbReference type="EMBL" id="CAJOBS010001772">
    <property type="protein sequence ID" value="CAF4760672.1"/>
    <property type="molecule type" value="Genomic_DNA"/>
</dbReference>
<dbReference type="SUPFAM" id="SSF47986">
    <property type="entry name" value="DEATH domain"/>
    <property type="match status" value="1"/>
</dbReference>
<evidence type="ECO:0000313" key="5">
    <source>
        <dbReference type="EMBL" id="CAF4466214.1"/>
    </source>
</evidence>
<dbReference type="InterPro" id="IPR011029">
    <property type="entry name" value="DEATH-like_dom_sf"/>
</dbReference>
<dbReference type="GO" id="GO:0042981">
    <property type="term" value="P:regulation of apoptotic process"/>
    <property type="evidence" value="ECO:0007669"/>
    <property type="project" value="InterPro"/>
</dbReference>
<evidence type="ECO:0000313" key="7">
    <source>
        <dbReference type="Proteomes" id="UP000663848"/>
    </source>
</evidence>
<evidence type="ECO:0000313" key="6">
    <source>
        <dbReference type="EMBL" id="CAF4760672.1"/>
    </source>
</evidence>
<sequence length="127" mass="14743">MDNNHLRGIILKLQDCLSDNDRQRLHFFLGDDVPRPIRDDPTLNGTLRLMESLFDQDKINERDVTFLIKAFHAIQCIDAVKILNEHMKQIQSNRLHRSTQSLSSIMPSLIDQVILDQEDRNSTQTCT</sequence>
<reference evidence="4" key="1">
    <citation type="submission" date="2021-02" db="EMBL/GenBank/DDBJ databases">
        <authorList>
            <person name="Nowell W R."/>
        </authorList>
    </citation>
    <scope>NUCLEOTIDE SEQUENCE</scope>
</reference>
<dbReference type="Proteomes" id="UP000663873">
    <property type="component" value="Unassembled WGS sequence"/>
</dbReference>
<dbReference type="Proteomes" id="UP000663838">
    <property type="component" value="Unassembled WGS sequence"/>
</dbReference>
<proteinExistence type="predicted"/>
<dbReference type="InterPro" id="IPR001875">
    <property type="entry name" value="DED_dom"/>
</dbReference>
<dbReference type="EMBL" id="CAJOBR010000073">
    <property type="protein sequence ID" value="CAF4460006.1"/>
    <property type="molecule type" value="Genomic_DNA"/>
</dbReference>
<dbReference type="PROSITE" id="PS50168">
    <property type="entry name" value="DED"/>
    <property type="match status" value="1"/>
</dbReference>
<dbReference type="EMBL" id="CAJOBP010000070">
    <property type="protein sequence ID" value="CAF4115364.1"/>
    <property type="molecule type" value="Genomic_DNA"/>
</dbReference>
<evidence type="ECO:0000313" key="4">
    <source>
        <dbReference type="EMBL" id="CAF4460006.1"/>
    </source>
</evidence>
<feature type="domain" description="DED" evidence="1">
    <location>
        <begin position="5"/>
        <end position="85"/>
    </location>
</feature>